<dbReference type="KEGG" id="bbo:BBOV_II001740"/>
<comment type="caution">
    <text evidence="2">The sequence shown here is derived from an EMBL/GenBank/DDBJ whole genome shotgun (WGS) entry which is preliminary data.</text>
</comment>
<feature type="compositionally biased region" description="Basic and acidic residues" evidence="1">
    <location>
        <begin position="33"/>
        <end position="50"/>
    </location>
</feature>
<protein>
    <submittedName>
        <fullName evidence="2">Uncharacterized protein</fullName>
    </submittedName>
</protein>
<sequence>MNKGAREYISQRFSVSSLSQICTSVSESEAEETEMHSNDRSLDNPRENRARQLSTDSEELQEDVQDFIEADDSKEPVHQDNSITMNEIAEGSEKSYISSPSINTPPSGTMPVMQRDDETSSHGSGLSIERSVASRNTHLTPRETVAGSVQSDIIASSSGAPAGDLANGSQAYQSRSISVASERSVSRHDNYEQTPSYDGDADRGSVVSSQSYVTNLSALNRESFEAMVNDPSFSSSGTVGPPNGNVSGAVSSEIPRNETPQPSGSFNDTETMVTITVQEASDTINMVATARQDSVVTDSSSRQGATRSQRTTPRQPCESVVNPTPVTVLSATPSLQESVLSGEPTTRMPTYTTNVTVRHERTLTDETVLQESISSVSISPRGVGLMGVMETNRPGHPMEGTMIDGPAGSTTASGLQYAMNSQLQGMTQGQTRSRIPTPREVPITGDRIFPPTTNSSPEQVGTPRLHIDVSRHSSLRGDTTPPTMSIVNATDQDGMYIDIGEGDSGMANNIQSGAVESGLVDPRGPLNDLVHESSGSSSNFSPEPSPDRGSVIKHMLSQDNMGAEAPYVVSNDVPEGTNVLTGQLSKEVDHYQQKNEELERKLVDIWNQKEAFRVANERIAANIRLNSGIKSVRFDESATNDSLGQGDAEGEFINKHSNLKSPPPPIYYRSATEINHKHLMKRDTSPQVSICVSSDEQTSPRNDLHTATDIPRGIPCNMQTMERLLNCGSKLYAFRLATPGVRSTIPLYMDVCTMQSTYSGKVVLTSNVGLFKVSLVKPNKDQEHSVLSYLGLDNNSYGIDYVYGLVNSIAEYVGLYWRSEEPSSQKTNVPEVDRDMIPPSVHIKYMYSLVNGADSTIMVGDGFPSNSNVSTMLNGQHEQLFCIEETRELRKTDLQNNPKFTFILDTSPSPETKQTSSKRFSSLVHIVNSATREYLCVDLLTRELRFAGGPCTKAYSKYIVPAAFKMVKLYNVLTERQGSIPGSVDEAVEYANYRRCVTERAAYRHAYGIPKNTTHMVDQFGNFVTLSQASGTPAPSPYRTPSPPDSPVSSKNCILRRNHEPQVVSNQVASMYDIADTRDFGSSESSARSQSRAVDMYNMLDNNLENLPVTSIPSAHSPRVKDLTMKFERLSSRSRMNI</sequence>
<feature type="region of interest" description="Disordered" evidence="1">
    <location>
        <begin position="516"/>
        <end position="551"/>
    </location>
</feature>
<feature type="compositionally biased region" description="Acidic residues" evidence="1">
    <location>
        <begin position="56"/>
        <end position="70"/>
    </location>
</feature>
<reference evidence="3" key="3">
    <citation type="journal article" date="2021" name="Int. J. Parasitol.">
        <title>Comparative analysis of gene expression between Babesia bovis blood stages and kinetes allowed by improved genome annotation.</title>
        <authorList>
            <person name="Ueti M.W."/>
            <person name="Johnson W.C."/>
            <person name="Kappmeyer L.S."/>
            <person name="Herndon D.R."/>
            <person name="Mousel M.R."/>
            <person name="Reif K.E."/>
            <person name="Taus N.S."/>
            <person name="Ifeonu O.O."/>
            <person name="Silva J.C."/>
            <person name="Suarez C.E."/>
            <person name="Brayton K.A."/>
        </authorList>
    </citation>
    <scope>NUCLEOTIDE SEQUENCE [LARGE SCALE GENOMIC DNA]</scope>
</reference>
<dbReference type="VEuPathDB" id="PiroplasmaDB:BBOV_II001740"/>
<feature type="region of interest" description="Disordered" evidence="1">
    <location>
        <begin position="17"/>
        <end position="206"/>
    </location>
</feature>
<feature type="compositionally biased region" description="Polar residues" evidence="1">
    <location>
        <begin position="167"/>
        <end position="183"/>
    </location>
</feature>
<organism evidence="2 3">
    <name type="scientific">Babesia bovis</name>
    <dbReference type="NCBI Taxonomy" id="5865"/>
    <lineage>
        <taxon>Eukaryota</taxon>
        <taxon>Sar</taxon>
        <taxon>Alveolata</taxon>
        <taxon>Apicomplexa</taxon>
        <taxon>Aconoidasida</taxon>
        <taxon>Piroplasmida</taxon>
        <taxon>Babesiidae</taxon>
        <taxon>Babesia</taxon>
    </lineage>
</organism>
<feature type="compositionally biased region" description="Polar residues" evidence="1">
    <location>
        <begin position="147"/>
        <end position="159"/>
    </location>
</feature>
<gene>
    <name evidence="2" type="ORF">BBOV_II001740</name>
</gene>
<feature type="region of interest" description="Disordered" evidence="1">
    <location>
        <begin position="292"/>
        <end position="321"/>
    </location>
</feature>
<dbReference type="AlphaFoldDB" id="A7AT70"/>
<feature type="compositionally biased region" description="Polar residues" evidence="1">
    <location>
        <begin position="292"/>
        <end position="314"/>
    </location>
</feature>
<evidence type="ECO:0000313" key="3">
    <source>
        <dbReference type="Proteomes" id="UP000002173"/>
    </source>
</evidence>
<dbReference type="eggNOG" id="ENOG502QXKN">
    <property type="taxonomic scope" value="Eukaryota"/>
</dbReference>
<reference evidence="3" key="2">
    <citation type="journal article" date="2020" name="Data Brief">
        <title>Transcriptome dataset of Babesia bovis life stages within vertebrate and invertebrate hosts.</title>
        <authorList>
            <person name="Ueti M.W."/>
            <person name="Johnson W.C."/>
            <person name="Kappmeyer L.S."/>
            <person name="Herndon D.R."/>
            <person name="Mousel M.R."/>
            <person name="Reif K.E."/>
            <person name="Taus N.S."/>
            <person name="Ifeonu O.O."/>
            <person name="Silva J.C."/>
            <person name="Suarez C.E."/>
            <person name="Brayton K.A."/>
        </authorList>
    </citation>
    <scope>NUCLEOTIDE SEQUENCE [LARGE SCALE GENOMIC DNA]</scope>
</reference>
<evidence type="ECO:0000256" key="1">
    <source>
        <dbReference type="SAM" id="MobiDB-lite"/>
    </source>
</evidence>
<feature type="compositionally biased region" description="Low complexity" evidence="1">
    <location>
        <begin position="533"/>
        <end position="542"/>
    </location>
</feature>
<feature type="compositionally biased region" description="Polar residues" evidence="1">
    <location>
        <begin position="95"/>
        <end position="107"/>
    </location>
</feature>
<dbReference type="RefSeq" id="XP_001609699.1">
    <property type="nucleotide sequence ID" value="XM_001609649.1"/>
</dbReference>
<feature type="region of interest" description="Disordered" evidence="1">
    <location>
        <begin position="425"/>
        <end position="462"/>
    </location>
</feature>
<feature type="compositionally biased region" description="Polar residues" evidence="1">
    <location>
        <begin position="232"/>
        <end position="250"/>
    </location>
</feature>
<evidence type="ECO:0000313" key="2">
    <source>
        <dbReference type="EMBL" id="EDO06131.1"/>
    </source>
</evidence>
<dbReference type="EMBL" id="AAXT01000003">
    <property type="protein sequence ID" value="EDO06131.1"/>
    <property type="molecule type" value="Genomic_DNA"/>
</dbReference>
<dbReference type="Proteomes" id="UP000002173">
    <property type="component" value="Unassembled WGS sequence"/>
</dbReference>
<keyword evidence="3" id="KW-1185">Reference proteome</keyword>
<feature type="compositionally biased region" description="Polar residues" evidence="1">
    <location>
        <begin position="258"/>
        <end position="268"/>
    </location>
</feature>
<proteinExistence type="predicted"/>
<dbReference type="InParanoid" id="A7AT70"/>
<feature type="region of interest" description="Disordered" evidence="1">
    <location>
        <begin position="232"/>
        <end position="268"/>
    </location>
</feature>
<accession>A7AT70</accession>
<name>A7AT70_BABBO</name>
<feature type="compositionally biased region" description="Polar residues" evidence="1">
    <location>
        <begin position="425"/>
        <end position="434"/>
    </location>
</feature>
<dbReference type="GeneID" id="5477926"/>
<reference evidence="2 3" key="1">
    <citation type="journal article" date="2007" name="PLoS Pathog.">
        <title>Genome sequence of Babesia bovis and comparative analysis of apicomplexan hemoprotozoa.</title>
        <authorList>
            <person name="Brayton K.A."/>
            <person name="Lau A.O.T."/>
            <person name="Herndon D.R."/>
            <person name="Hannick L."/>
            <person name="Kappmeyer L.S."/>
            <person name="Berens S.J."/>
            <person name="Bidwell S.L."/>
            <person name="Brown W.C."/>
            <person name="Crabtree J."/>
            <person name="Fadrosh D."/>
            <person name="Feldblum T."/>
            <person name="Forberger H.A."/>
            <person name="Haas B.J."/>
            <person name="Howell J.M."/>
            <person name="Khouri H."/>
            <person name="Koo H."/>
            <person name="Mann D.J."/>
            <person name="Norimine J."/>
            <person name="Paulsen I.T."/>
            <person name="Radune D."/>
            <person name="Ren Q."/>
            <person name="Smith R.K. Jr."/>
            <person name="Suarez C.E."/>
            <person name="White O."/>
            <person name="Wortman J.R."/>
            <person name="Knowles D.P. Jr."/>
            <person name="McElwain T.F."/>
            <person name="Nene V.M."/>
        </authorList>
    </citation>
    <scope>NUCLEOTIDE SEQUENCE [LARGE SCALE GENOMIC DNA]</scope>
    <source>
        <strain evidence="2">T2Bo</strain>
    </source>
</reference>